<dbReference type="EMBL" id="AWEZ01000058">
    <property type="protein sequence ID" value="ERL07519.1"/>
    <property type="molecule type" value="Genomic_DNA"/>
</dbReference>
<dbReference type="PATRIC" id="fig|1125712.3.peg.1631"/>
<evidence type="ECO:0000256" key="1">
    <source>
        <dbReference type="SAM" id="MobiDB-lite"/>
    </source>
</evidence>
<proteinExistence type="predicted"/>
<name>U2T378_9ACTN</name>
<dbReference type="Proteomes" id="UP000016638">
    <property type="component" value="Unassembled WGS sequence"/>
</dbReference>
<gene>
    <name evidence="2" type="ORF">HMPREF1316_2671</name>
</gene>
<evidence type="ECO:0000313" key="2">
    <source>
        <dbReference type="EMBL" id="ERL07519.1"/>
    </source>
</evidence>
<sequence>MPQSSAAASGWQFQHIADTNATQVGKSAFVRSNIVLVSEPYLLPHARQSHLCDPFGPARPSRGARRRRRGGMGAAA</sequence>
<organism evidence="2 3">
    <name type="scientific">Olsenella profusa F0195</name>
    <dbReference type="NCBI Taxonomy" id="1125712"/>
    <lineage>
        <taxon>Bacteria</taxon>
        <taxon>Bacillati</taxon>
        <taxon>Actinomycetota</taxon>
        <taxon>Coriobacteriia</taxon>
        <taxon>Coriobacteriales</taxon>
        <taxon>Atopobiaceae</taxon>
        <taxon>Olsenella</taxon>
    </lineage>
</organism>
<evidence type="ECO:0000313" key="3">
    <source>
        <dbReference type="Proteomes" id="UP000016638"/>
    </source>
</evidence>
<accession>U2T378</accession>
<feature type="region of interest" description="Disordered" evidence="1">
    <location>
        <begin position="49"/>
        <end position="76"/>
    </location>
</feature>
<keyword evidence="3" id="KW-1185">Reference proteome</keyword>
<comment type="caution">
    <text evidence="2">The sequence shown here is derived from an EMBL/GenBank/DDBJ whole genome shotgun (WGS) entry which is preliminary data.</text>
</comment>
<reference evidence="2 3" key="1">
    <citation type="submission" date="2013-08" db="EMBL/GenBank/DDBJ databases">
        <authorList>
            <person name="Durkin A.S."/>
            <person name="Haft D.R."/>
            <person name="McCorrison J."/>
            <person name="Torralba M."/>
            <person name="Gillis M."/>
            <person name="Haft D.H."/>
            <person name="Methe B."/>
            <person name="Sutton G."/>
            <person name="Nelson K.E."/>
        </authorList>
    </citation>
    <scope>NUCLEOTIDE SEQUENCE [LARGE SCALE GENOMIC DNA]</scope>
    <source>
        <strain evidence="2 3">F0195</strain>
    </source>
</reference>
<dbReference type="AlphaFoldDB" id="U2T378"/>
<protein>
    <submittedName>
        <fullName evidence="2">Uncharacterized protein</fullName>
    </submittedName>
</protein>